<dbReference type="Proteomes" id="UP000652477">
    <property type="component" value="Unassembled WGS sequence"/>
</dbReference>
<proteinExistence type="inferred from homology"/>
<keyword evidence="3 11" id="KW-0285">Flavoprotein</keyword>
<keyword evidence="2" id="KW-0813">Transport</keyword>
<dbReference type="InterPro" id="IPR050353">
    <property type="entry name" value="PyrK_electron_transfer"/>
</dbReference>
<reference evidence="14" key="1">
    <citation type="submission" date="2020-08" db="EMBL/GenBank/DDBJ databases">
        <title>Genome public.</title>
        <authorList>
            <person name="Liu C."/>
            <person name="Sun Q."/>
        </authorList>
    </citation>
    <scope>NUCLEOTIDE SEQUENCE</scope>
    <source>
        <strain evidence="14">NSJ-55</strain>
    </source>
</reference>
<comment type="caution">
    <text evidence="14">The sequence shown here is derived from an EMBL/GenBank/DDBJ whole genome shotgun (WGS) entry which is preliminary data.</text>
</comment>
<evidence type="ECO:0000256" key="4">
    <source>
        <dbReference type="ARBA" id="ARBA00022714"/>
    </source>
</evidence>
<keyword evidence="15" id="KW-1185">Reference proteome</keyword>
<comment type="cofactor">
    <cofactor evidence="10">
        <name>[2Fe-2S] cluster</name>
        <dbReference type="ChEBI" id="CHEBI:190135"/>
    </cofactor>
</comment>
<dbReference type="InterPro" id="IPR017938">
    <property type="entry name" value="Riboflavin_synthase-like_b-brl"/>
</dbReference>
<keyword evidence="9 12" id="KW-0411">Iron-sulfur</keyword>
<dbReference type="RefSeq" id="WP_186874888.1">
    <property type="nucleotide sequence ID" value="NZ_JACOPF010000001.1"/>
</dbReference>
<evidence type="ECO:0000256" key="5">
    <source>
        <dbReference type="ARBA" id="ARBA00022723"/>
    </source>
</evidence>
<gene>
    <name evidence="14" type="ORF">H8S37_04880</name>
</gene>
<sequence>MGKILTNKKLSDDFYLIEVEEKNQVKAGQFYMLRGWEEYPVLSRPISIFDADGDRVSFLYKKVGKGTELISRLEPGKMLTLNGPYGNGFPMNVKGKIAMVGGGVGIAPFYYTAKKYKEEGIGSQIDIYLGFSQKSVLEEEYRSVADNLYLDIGGFITDLVNPLEYDVILTCGPEIMMKVLYEKCKKMDAGVPLYVSMENRMACGIGMCKVCTCKTKNGNKTACKDGPVFLGSEVFA</sequence>
<dbReference type="GO" id="GO:0051537">
    <property type="term" value="F:2 iron, 2 sulfur cluster binding"/>
    <property type="evidence" value="ECO:0007669"/>
    <property type="project" value="UniProtKB-KW"/>
</dbReference>
<feature type="binding site" evidence="12">
    <location>
        <position position="223"/>
    </location>
    <ligand>
        <name>[2Fe-2S] cluster</name>
        <dbReference type="ChEBI" id="CHEBI:190135"/>
    </ligand>
</feature>
<evidence type="ECO:0000256" key="3">
    <source>
        <dbReference type="ARBA" id="ARBA00022630"/>
    </source>
</evidence>
<evidence type="ECO:0000256" key="6">
    <source>
        <dbReference type="ARBA" id="ARBA00022827"/>
    </source>
</evidence>
<dbReference type="GO" id="GO:0016491">
    <property type="term" value="F:oxidoreductase activity"/>
    <property type="evidence" value="ECO:0007669"/>
    <property type="project" value="InterPro"/>
</dbReference>
<dbReference type="AlphaFoldDB" id="A0A923RRC9"/>
<name>A0A923RRC9_9FIRM</name>
<dbReference type="CDD" id="cd06218">
    <property type="entry name" value="DHOD_e_trans"/>
    <property type="match status" value="1"/>
</dbReference>
<dbReference type="NCBIfam" id="NF000798">
    <property type="entry name" value="PRK00054.1-3"/>
    <property type="match status" value="1"/>
</dbReference>
<protein>
    <submittedName>
        <fullName evidence="14">Dihydroorotate dehydrogenase electron transfer subunit</fullName>
    </submittedName>
</protein>
<evidence type="ECO:0000256" key="8">
    <source>
        <dbReference type="ARBA" id="ARBA00023004"/>
    </source>
</evidence>
<dbReference type="Gene3D" id="3.40.50.80">
    <property type="entry name" value="Nucleotide-binding domain of ferredoxin-NADP reductase (FNR) module"/>
    <property type="match status" value="1"/>
</dbReference>
<dbReference type="SUPFAM" id="SSF52343">
    <property type="entry name" value="Ferredoxin reductase-like, C-terminal NADP-linked domain"/>
    <property type="match status" value="1"/>
</dbReference>
<dbReference type="InterPro" id="IPR019480">
    <property type="entry name" value="Dihydroorotate_DH_Fe-S-bd"/>
</dbReference>
<feature type="binding site" evidence="11">
    <location>
        <begin position="44"/>
        <end position="47"/>
    </location>
    <ligand>
        <name>FAD</name>
        <dbReference type="ChEBI" id="CHEBI:57692"/>
    </ligand>
</feature>
<dbReference type="GO" id="GO:0006221">
    <property type="term" value="P:pyrimidine nucleotide biosynthetic process"/>
    <property type="evidence" value="ECO:0007669"/>
    <property type="project" value="InterPro"/>
</dbReference>
<comment type="cofactor">
    <cofactor evidence="12">
        <name>[2Fe-2S] cluster</name>
        <dbReference type="ChEBI" id="CHEBI:190135"/>
    </cofactor>
    <text evidence="12">Binds 1 [2Fe-2S] cluster per subunit.</text>
</comment>
<keyword evidence="7" id="KW-0249">Electron transport</keyword>
<evidence type="ECO:0000256" key="7">
    <source>
        <dbReference type="ARBA" id="ARBA00022982"/>
    </source>
</evidence>
<evidence type="ECO:0000256" key="9">
    <source>
        <dbReference type="ARBA" id="ARBA00023014"/>
    </source>
</evidence>
<keyword evidence="5 12" id="KW-0479">Metal-binding</keyword>
<dbReference type="PANTHER" id="PTHR43513:SF3">
    <property type="entry name" value="DIHYDROOROTATE DEHYDROGENASE B (NAD(+)), ELECTRON TRANSFER SUBUNIT-RELATED"/>
    <property type="match status" value="1"/>
</dbReference>
<evidence type="ECO:0000256" key="10">
    <source>
        <dbReference type="ARBA" id="ARBA00034078"/>
    </source>
</evidence>
<feature type="binding site" evidence="12">
    <location>
        <position position="208"/>
    </location>
    <ligand>
        <name>[2Fe-2S] cluster</name>
        <dbReference type="ChEBI" id="CHEBI:190135"/>
    </ligand>
</feature>
<feature type="binding site" evidence="12">
    <location>
        <position position="203"/>
    </location>
    <ligand>
        <name>[2Fe-2S] cluster</name>
        <dbReference type="ChEBI" id="CHEBI:190135"/>
    </ligand>
</feature>
<dbReference type="InterPro" id="IPR039261">
    <property type="entry name" value="FNR_nucleotide-bd"/>
</dbReference>
<organism evidence="14 15">
    <name type="scientific">Mediterraneibacter hominis</name>
    <dbReference type="NCBI Taxonomy" id="2763054"/>
    <lineage>
        <taxon>Bacteria</taxon>
        <taxon>Bacillati</taxon>
        <taxon>Bacillota</taxon>
        <taxon>Clostridia</taxon>
        <taxon>Lachnospirales</taxon>
        <taxon>Lachnospiraceae</taxon>
        <taxon>Mediterraneibacter</taxon>
    </lineage>
</organism>
<dbReference type="InterPro" id="IPR017927">
    <property type="entry name" value="FAD-bd_FR_type"/>
</dbReference>
<dbReference type="EMBL" id="JACOPF010000001">
    <property type="protein sequence ID" value="MBC5688262.1"/>
    <property type="molecule type" value="Genomic_DNA"/>
</dbReference>
<dbReference type="InterPro" id="IPR012165">
    <property type="entry name" value="Cyt_c3_hydrogenase_gsu"/>
</dbReference>
<comment type="similarity">
    <text evidence="1">Belongs to the PyrK family.</text>
</comment>
<dbReference type="PROSITE" id="PS51384">
    <property type="entry name" value="FAD_FR"/>
    <property type="match status" value="1"/>
</dbReference>
<keyword evidence="4 12" id="KW-0001">2Fe-2S</keyword>
<dbReference type="GO" id="GO:0050660">
    <property type="term" value="F:flavin adenine dinucleotide binding"/>
    <property type="evidence" value="ECO:0007669"/>
    <property type="project" value="InterPro"/>
</dbReference>
<keyword evidence="8 12" id="KW-0408">Iron</keyword>
<keyword evidence="6 11" id="KW-0274">FAD</keyword>
<dbReference type="InterPro" id="IPR037117">
    <property type="entry name" value="Dihydroorotate_DH_ele_sf"/>
</dbReference>
<dbReference type="Gene3D" id="2.40.30.10">
    <property type="entry name" value="Translation factors"/>
    <property type="match status" value="1"/>
</dbReference>
<accession>A0A923RRC9</accession>
<evidence type="ECO:0000256" key="12">
    <source>
        <dbReference type="PIRSR" id="PIRSR006816-2"/>
    </source>
</evidence>
<dbReference type="SUPFAM" id="SSF63380">
    <property type="entry name" value="Riboflavin synthase domain-like"/>
    <property type="match status" value="1"/>
</dbReference>
<feature type="domain" description="FAD-binding FR-type" evidence="13">
    <location>
        <begin position="1"/>
        <end position="91"/>
    </location>
</feature>
<dbReference type="GO" id="GO:0046872">
    <property type="term" value="F:metal ion binding"/>
    <property type="evidence" value="ECO:0007669"/>
    <property type="project" value="UniProtKB-KW"/>
</dbReference>
<feature type="binding site" evidence="12">
    <location>
        <position position="211"/>
    </location>
    <ligand>
        <name>[2Fe-2S] cluster</name>
        <dbReference type="ChEBI" id="CHEBI:190135"/>
    </ligand>
</feature>
<evidence type="ECO:0000256" key="2">
    <source>
        <dbReference type="ARBA" id="ARBA00022448"/>
    </source>
</evidence>
<evidence type="ECO:0000313" key="15">
    <source>
        <dbReference type="Proteomes" id="UP000652477"/>
    </source>
</evidence>
<dbReference type="PANTHER" id="PTHR43513">
    <property type="entry name" value="DIHYDROOROTATE DEHYDROGENASE B (NAD(+)), ELECTRON TRANSFER SUBUNIT"/>
    <property type="match status" value="1"/>
</dbReference>
<feature type="binding site" evidence="11">
    <location>
        <begin position="66"/>
        <end position="67"/>
    </location>
    <ligand>
        <name>FAD</name>
        <dbReference type="ChEBI" id="CHEBI:57692"/>
    </ligand>
</feature>
<dbReference type="Pfam" id="PF10418">
    <property type="entry name" value="DHODB_Fe-S_bind"/>
    <property type="match status" value="1"/>
</dbReference>
<dbReference type="Gene3D" id="2.10.240.10">
    <property type="entry name" value="Dihydroorotate dehydrogenase, electron transfer subunit"/>
    <property type="match status" value="1"/>
</dbReference>
<dbReference type="PIRSF" id="PIRSF006816">
    <property type="entry name" value="Cyc3_hyd_g"/>
    <property type="match status" value="1"/>
</dbReference>
<evidence type="ECO:0000313" key="14">
    <source>
        <dbReference type="EMBL" id="MBC5688262.1"/>
    </source>
</evidence>
<comment type="cofactor">
    <cofactor evidence="11">
        <name>FAD</name>
        <dbReference type="ChEBI" id="CHEBI:57692"/>
    </cofactor>
    <text evidence="11">Binds 1 FAD per subunit.</text>
</comment>
<evidence type="ECO:0000256" key="11">
    <source>
        <dbReference type="PIRSR" id="PIRSR006816-1"/>
    </source>
</evidence>
<evidence type="ECO:0000256" key="1">
    <source>
        <dbReference type="ARBA" id="ARBA00006422"/>
    </source>
</evidence>
<evidence type="ECO:0000259" key="13">
    <source>
        <dbReference type="PROSITE" id="PS51384"/>
    </source>
</evidence>